<protein>
    <recommendedName>
        <fullName evidence="3">C2H2-type domain-containing protein</fullName>
    </recommendedName>
</protein>
<dbReference type="PANTHER" id="PTHR46451">
    <property type="entry name" value="RAS-RESPONSIVE ELEMENT-BINDING PROTEIN 1"/>
    <property type="match status" value="1"/>
</dbReference>
<dbReference type="PROSITE" id="PS50157">
    <property type="entry name" value="ZINC_FINGER_C2H2_2"/>
    <property type="match status" value="1"/>
</dbReference>
<dbReference type="GO" id="GO:0000978">
    <property type="term" value="F:RNA polymerase II cis-regulatory region sequence-specific DNA binding"/>
    <property type="evidence" value="ECO:0007669"/>
    <property type="project" value="TreeGrafter"/>
</dbReference>
<feature type="compositionally biased region" description="Polar residues" evidence="2">
    <location>
        <begin position="163"/>
        <end position="175"/>
    </location>
</feature>
<evidence type="ECO:0000313" key="4">
    <source>
        <dbReference type="EMBL" id="KAK6294553.1"/>
    </source>
</evidence>
<reference evidence="4 5" key="1">
    <citation type="submission" date="2021-04" db="EMBL/GenBank/DDBJ databases">
        <authorList>
            <person name="De Guttry C."/>
            <person name="Zahm M."/>
            <person name="Klopp C."/>
            <person name="Cabau C."/>
            <person name="Louis A."/>
            <person name="Berthelot C."/>
            <person name="Parey E."/>
            <person name="Roest Crollius H."/>
            <person name="Montfort J."/>
            <person name="Robinson-Rechavi M."/>
            <person name="Bucao C."/>
            <person name="Bouchez O."/>
            <person name="Gislard M."/>
            <person name="Lluch J."/>
            <person name="Milhes M."/>
            <person name="Lampietro C."/>
            <person name="Lopez Roques C."/>
            <person name="Donnadieu C."/>
            <person name="Braasch I."/>
            <person name="Desvignes T."/>
            <person name="Postlethwait J."/>
            <person name="Bobe J."/>
            <person name="Wedekind C."/>
            <person name="Guiguen Y."/>
        </authorList>
    </citation>
    <scope>NUCLEOTIDE SEQUENCE [LARGE SCALE GENOMIC DNA]</scope>
    <source>
        <strain evidence="4">Cs_M1</strain>
        <tissue evidence="4">Blood</tissue>
    </source>
</reference>
<gene>
    <name evidence="4" type="ORF">J4Q44_G00353830</name>
</gene>
<sequence>MAGMISLRTTMPQQQLPTGQHFRAVFASIEDSDSDLDNHDSSSNTSADDHMTSTKRTHHRGVKEESEEGADLMSSCVCPLCTLEFSSPEQLITHVYQHTSLMGSSKSYVCPVCGRALSSPGSLGRHLLIHSEDRLSNCAVCGTRFTDTNNFNREKLREVLNTGSSMECSSGDENCSMSRSLSSSPMGNPGHGLGHTATTMAQTKAQDTTLAVTQATSRDTATTRDTTPATTKDMDMAQDTAKVPDTSQATHSPRCTTASSLRPPPSLMPSAPHQAYPCCQTS</sequence>
<dbReference type="SUPFAM" id="SSF57667">
    <property type="entry name" value="beta-beta-alpha zinc fingers"/>
    <property type="match status" value="1"/>
</dbReference>
<dbReference type="EMBL" id="JAGTTL010000035">
    <property type="protein sequence ID" value="KAK6294553.1"/>
    <property type="molecule type" value="Genomic_DNA"/>
</dbReference>
<dbReference type="SMART" id="SM00355">
    <property type="entry name" value="ZnF_C2H2"/>
    <property type="match status" value="2"/>
</dbReference>
<keyword evidence="5" id="KW-1185">Reference proteome</keyword>
<comment type="caution">
    <text evidence="4">The sequence shown here is derived from an EMBL/GenBank/DDBJ whole genome shotgun (WGS) entry which is preliminary data.</text>
</comment>
<feature type="region of interest" description="Disordered" evidence="2">
    <location>
        <begin position="163"/>
        <end position="282"/>
    </location>
</feature>
<dbReference type="Proteomes" id="UP001356427">
    <property type="component" value="Unassembled WGS sequence"/>
</dbReference>
<dbReference type="GO" id="GO:0005634">
    <property type="term" value="C:nucleus"/>
    <property type="evidence" value="ECO:0007669"/>
    <property type="project" value="TreeGrafter"/>
</dbReference>
<keyword evidence="1" id="KW-0863">Zinc-finger</keyword>
<keyword evidence="1" id="KW-0862">Zinc</keyword>
<feature type="region of interest" description="Disordered" evidence="2">
    <location>
        <begin position="33"/>
        <end position="66"/>
    </location>
</feature>
<dbReference type="GO" id="GO:0001228">
    <property type="term" value="F:DNA-binding transcription activator activity, RNA polymerase II-specific"/>
    <property type="evidence" value="ECO:0007669"/>
    <property type="project" value="TreeGrafter"/>
</dbReference>
<evidence type="ECO:0000256" key="1">
    <source>
        <dbReference type="PROSITE-ProRule" id="PRU00042"/>
    </source>
</evidence>
<accession>A0AAN8KNS8</accession>
<dbReference type="PROSITE" id="PS00028">
    <property type="entry name" value="ZINC_FINGER_C2H2_1"/>
    <property type="match status" value="1"/>
</dbReference>
<dbReference type="AlphaFoldDB" id="A0AAN8KNS8"/>
<feature type="compositionally biased region" description="Polar residues" evidence="2">
    <location>
        <begin position="196"/>
        <end position="212"/>
    </location>
</feature>
<dbReference type="Gene3D" id="3.30.160.60">
    <property type="entry name" value="Classic Zinc Finger"/>
    <property type="match status" value="1"/>
</dbReference>
<name>A0AAN8KNS8_9TELE</name>
<proteinExistence type="predicted"/>
<dbReference type="InterPro" id="IPR052795">
    <property type="entry name" value="RREB1"/>
</dbReference>
<evidence type="ECO:0000259" key="3">
    <source>
        <dbReference type="PROSITE" id="PS50157"/>
    </source>
</evidence>
<dbReference type="GO" id="GO:0008270">
    <property type="term" value="F:zinc ion binding"/>
    <property type="evidence" value="ECO:0007669"/>
    <property type="project" value="UniProtKB-KW"/>
</dbReference>
<dbReference type="PANTHER" id="PTHR46451:SF1">
    <property type="entry name" value="RAS-RESPONSIVE ELEMENT-BINDING PROTEIN 1"/>
    <property type="match status" value="1"/>
</dbReference>
<feature type="compositionally biased region" description="Low complexity" evidence="2">
    <location>
        <begin position="213"/>
        <end position="231"/>
    </location>
</feature>
<organism evidence="4 5">
    <name type="scientific">Coregonus suidteri</name>
    <dbReference type="NCBI Taxonomy" id="861788"/>
    <lineage>
        <taxon>Eukaryota</taxon>
        <taxon>Metazoa</taxon>
        <taxon>Chordata</taxon>
        <taxon>Craniata</taxon>
        <taxon>Vertebrata</taxon>
        <taxon>Euteleostomi</taxon>
        <taxon>Actinopterygii</taxon>
        <taxon>Neopterygii</taxon>
        <taxon>Teleostei</taxon>
        <taxon>Protacanthopterygii</taxon>
        <taxon>Salmoniformes</taxon>
        <taxon>Salmonidae</taxon>
        <taxon>Coregoninae</taxon>
        <taxon>Coregonus</taxon>
    </lineage>
</organism>
<evidence type="ECO:0000313" key="5">
    <source>
        <dbReference type="Proteomes" id="UP001356427"/>
    </source>
</evidence>
<feature type="compositionally biased region" description="Polar residues" evidence="2">
    <location>
        <begin position="245"/>
        <end position="257"/>
    </location>
</feature>
<evidence type="ECO:0000256" key="2">
    <source>
        <dbReference type="SAM" id="MobiDB-lite"/>
    </source>
</evidence>
<dbReference type="InterPro" id="IPR013087">
    <property type="entry name" value="Znf_C2H2_type"/>
</dbReference>
<keyword evidence="1" id="KW-0479">Metal-binding</keyword>
<dbReference type="Pfam" id="PF00096">
    <property type="entry name" value="zf-C2H2"/>
    <property type="match status" value="1"/>
</dbReference>
<dbReference type="InterPro" id="IPR036236">
    <property type="entry name" value="Znf_C2H2_sf"/>
</dbReference>
<feature type="domain" description="C2H2-type" evidence="3">
    <location>
        <begin position="108"/>
        <end position="135"/>
    </location>
</feature>